<comment type="caution">
    <text evidence="2">The sequence shown here is derived from an EMBL/GenBank/DDBJ whole genome shotgun (WGS) entry which is preliminary data.</text>
</comment>
<evidence type="ECO:0000313" key="3">
    <source>
        <dbReference type="Proteomes" id="UP000764110"/>
    </source>
</evidence>
<feature type="region of interest" description="Disordered" evidence="1">
    <location>
        <begin position="70"/>
        <end position="112"/>
    </location>
</feature>
<keyword evidence="3" id="KW-1185">Reference proteome</keyword>
<feature type="compositionally biased region" description="Low complexity" evidence="1">
    <location>
        <begin position="186"/>
        <end position="197"/>
    </location>
</feature>
<proteinExistence type="predicted"/>
<dbReference type="Proteomes" id="UP000764110">
    <property type="component" value="Unassembled WGS sequence"/>
</dbReference>
<name>A0A9P8MJN1_9HYPO</name>
<sequence length="206" mass="22917">MVPNARPRLSPRGDSHQEVPAANDQSRVPHMRGPHVRPRKRSPQLLADAPHHHPMRGAVSVAVHNMQISPLARRQPRQPLRLPRPVQPSQPRHTRPLAPRAAQHHPQADPVDDVLADPAPLQPEIGVHHRGEHLAPVLKQRQRDGVLPAREERGRPVHRVHGPEAPSRPARPAAPHVDQREHLVDAAAAGRAVPPRGRIQRVHFIS</sequence>
<feature type="region of interest" description="Disordered" evidence="1">
    <location>
        <begin position="140"/>
        <end position="206"/>
    </location>
</feature>
<feature type="compositionally biased region" description="Low complexity" evidence="1">
    <location>
        <begin position="165"/>
        <end position="175"/>
    </location>
</feature>
<gene>
    <name evidence="2" type="ORF">MHUMG1_02003</name>
</gene>
<reference evidence="2 3" key="1">
    <citation type="submission" date="2020-07" db="EMBL/GenBank/DDBJ databases">
        <title>Metarhizium humberi genome.</title>
        <authorList>
            <person name="Lysoe E."/>
        </authorList>
    </citation>
    <scope>NUCLEOTIDE SEQUENCE [LARGE SCALE GENOMIC DNA]</scope>
    <source>
        <strain evidence="2 3">ESALQ1638</strain>
    </source>
</reference>
<evidence type="ECO:0000313" key="2">
    <source>
        <dbReference type="EMBL" id="KAH0601002.1"/>
    </source>
</evidence>
<organism evidence="2 3">
    <name type="scientific">Metarhizium humberi</name>
    <dbReference type="NCBI Taxonomy" id="2596975"/>
    <lineage>
        <taxon>Eukaryota</taxon>
        <taxon>Fungi</taxon>
        <taxon>Dikarya</taxon>
        <taxon>Ascomycota</taxon>
        <taxon>Pezizomycotina</taxon>
        <taxon>Sordariomycetes</taxon>
        <taxon>Hypocreomycetidae</taxon>
        <taxon>Hypocreales</taxon>
        <taxon>Clavicipitaceae</taxon>
        <taxon>Metarhizium</taxon>
    </lineage>
</organism>
<dbReference type="EMBL" id="JACEFI010000002">
    <property type="protein sequence ID" value="KAH0601002.1"/>
    <property type="molecule type" value="Genomic_DNA"/>
</dbReference>
<protein>
    <submittedName>
        <fullName evidence="2">Uncharacterized protein</fullName>
    </submittedName>
</protein>
<feature type="region of interest" description="Disordered" evidence="1">
    <location>
        <begin position="1"/>
        <end position="55"/>
    </location>
</feature>
<feature type="compositionally biased region" description="Low complexity" evidence="1">
    <location>
        <begin position="70"/>
        <end position="91"/>
    </location>
</feature>
<dbReference type="AlphaFoldDB" id="A0A9P8MJN1"/>
<feature type="compositionally biased region" description="Basic residues" evidence="1">
    <location>
        <begin position="29"/>
        <end position="42"/>
    </location>
</feature>
<feature type="compositionally biased region" description="Basic and acidic residues" evidence="1">
    <location>
        <begin position="141"/>
        <end position="155"/>
    </location>
</feature>
<evidence type="ECO:0000256" key="1">
    <source>
        <dbReference type="SAM" id="MobiDB-lite"/>
    </source>
</evidence>
<accession>A0A9P8MJN1</accession>